<gene>
    <name evidence="14" type="ORF">Pcinc_004869</name>
</gene>
<dbReference type="SMART" id="SM00020">
    <property type="entry name" value="Tryp_SPc"/>
    <property type="match status" value="1"/>
</dbReference>
<dbReference type="PANTHER" id="PTHR24252">
    <property type="entry name" value="ACROSIN-RELATED"/>
    <property type="match status" value="1"/>
</dbReference>
<feature type="domain" description="Peptidase S1" evidence="13">
    <location>
        <begin position="137"/>
        <end position="376"/>
    </location>
</feature>
<dbReference type="InterPro" id="IPR038565">
    <property type="entry name" value="CLIP_sf"/>
</dbReference>
<dbReference type="EMBL" id="JAWQEG010000361">
    <property type="protein sequence ID" value="KAK3891227.1"/>
    <property type="molecule type" value="Genomic_DNA"/>
</dbReference>
<comment type="catalytic activity">
    <reaction evidence="1">
        <text>Preferential cleavage: Arg-|-Xaa, Lys-|-Xaa.</text>
        <dbReference type="EC" id="3.4.21.10"/>
    </reaction>
</comment>
<evidence type="ECO:0000256" key="5">
    <source>
        <dbReference type="ARBA" id="ARBA00022729"/>
    </source>
</evidence>
<keyword evidence="9" id="KW-1015">Disulfide bond</keyword>
<dbReference type="Pfam" id="PF00089">
    <property type="entry name" value="Trypsin"/>
    <property type="match status" value="1"/>
</dbReference>
<dbReference type="PANTHER" id="PTHR24252:SF8">
    <property type="entry name" value="ACROSIN"/>
    <property type="match status" value="1"/>
</dbReference>
<keyword evidence="5 12" id="KW-0732">Signal</keyword>
<dbReference type="AlphaFoldDB" id="A0AAE1GG83"/>
<comment type="domain">
    <text evidence="12">The clip domain consists of 35-55 residues which are 'knitted' together usually by 3 conserved disulfide bonds forming a clip-like compact structure.</text>
</comment>
<keyword evidence="8" id="KW-0865">Zymogen</keyword>
<dbReference type="GO" id="GO:0006508">
    <property type="term" value="P:proteolysis"/>
    <property type="evidence" value="ECO:0007669"/>
    <property type="project" value="UniProtKB-KW"/>
</dbReference>
<evidence type="ECO:0000313" key="15">
    <source>
        <dbReference type="Proteomes" id="UP001286313"/>
    </source>
</evidence>
<dbReference type="SUPFAM" id="SSF50494">
    <property type="entry name" value="Trypsin-like serine proteases"/>
    <property type="match status" value="1"/>
</dbReference>
<evidence type="ECO:0000256" key="6">
    <source>
        <dbReference type="ARBA" id="ARBA00022801"/>
    </source>
</evidence>
<comment type="subcellular location">
    <subcellularLocation>
        <location evidence="2 12">Secreted</location>
    </subcellularLocation>
</comment>
<evidence type="ECO:0000256" key="4">
    <source>
        <dbReference type="ARBA" id="ARBA00022670"/>
    </source>
</evidence>
<keyword evidence="15" id="KW-1185">Reference proteome</keyword>
<feature type="signal peptide" evidence="12">
    <location>
        <begin position="1"/>
        <end position="17"/>
    </location>
</feature>
<comment type="caution">
    <text evidence="14">The sequence shown here is derived from an EMBL/GenBank/DDBJ whole genome shotgun (WGS) entry which is preliminary data.</text>
</comment>
<dbReference type="Gene3D" id="2.40.10.10">
    <property type="entry name" value="Trypsin-like serine proteases"/>
    <property type="match status" value="1"/>
</dbReference>
<dbReference type="InterPro" id="IPR001314">
    <property type="entry name" value="Peptidase_S1A"/>
</dbReference>
<dbReference type="InterPro" id="IPR009003">
    <property type="entry name" value="Peptidase_S1_PA"/>
</dbReference>
<dbReference type="InterPro" id="IPR018114">
    <property type="entry name" value="TRYPSIN_HIS"/>
</dbReference>
<feature type="chain" id="PRO_5041769879" description="CLIP domain-containing serine protease" evidence="12">
    <location>
        <begin position="18"/>
        <end position="377"/>
    </location>
</feature>
<dbReference type="CDD" id="cd00190">
    <property type="entry name" value="Tryp_SPc"/>
    <property type="match status" value="1"/>
</dbReference>
<dbReference type="PROSITE" id="PS00135">
    <property type="entry name" value="TRYPSIN_SER"/>
    <property type="match status" value="1"/>
</dbReference>
<evidence type="ECO:0000256" key="9">
    <source>
        <dbReference type="ARBA" id="ARBA00023157"/>
    </source>
</evidence>
<comment type="similarity">
    <text evidence="10 12">Belongs to the peptidase S1 family. CLIP subfamily.</text>
</comment>
<dbReference type="InterPro" id="IPR001254">
    <property type="entry name" value="Trypsin_dom"/>
</dbReference>
<accession>A0AAE1GG83</accession>
<dbReference type="Proteomes" id="UP001286313">
    <property type="component" value="Unassembled WGS sequence"/>
</dbReference>
<evidence type="ECO:0000256" key="7">
    <source>
        <dbReference type="ARBA" id="ARBA00022825"/>
    </source>
</evidence>
<evidence type="ECO:0000259" key="13">
    <source>
        <dbReference type="PROSITE" id="PS50240"/>
    </source>
</evidence>
<dbReference type="GO" id="GO:0005576">
    <property type="term" value="C:extracellular region"/>
    <property type="evidence" value="ECO:0007669"/>
    <property type="project" value="UniProtKB-SubCell"/>
</dbReference>
<dbReference type="InterPro" id="IPR043504">
    <property type="entry name" value="Peptidase_S1_PA_chymotrypsin"/>
</dbReference>
<name>A0AAE1GG83_PETCI</name>
<evidence type="ECO:0000256" key="8">
    <source>
        <dbReference type="ARBA" id="ARBA00023145"/>
    </source>
</evidence>
<proteinExistence type="inferred from homology"/>
<evidence type="ECO:0000256" key="1">
    <source>
        <dbReference type="ARBA" id="ARBA00001656"/>
    </source>
</evidence>
<dbReference type="PROSITE" id="PS00134">
    <property type="entry name" value="TRYPSIN_HIS"/>
    <property type="match status" value="1"/>
</dbReference>
<evidence type="ECO:0000256" key="12">
    <source>
        <dbReference type="RuleBase" id="RU366078"/>
    </source>
</evidence>
<protein>
    <recommendedName>
        <fullName evidence="12">CLIP domain-containing serine protease</fullName>
        <ecNumber evidence="11">3.4.21.-</ecNumber>
    </recommendedName>
</protein>
<keyword evidence="7 11" id="KW-0720">Serine protease</keyword>
<dbReference type="Pfam" id="PF12032">
    <property type="entry name" value="CLIP"/>
    <property type="match status" value="1"/>
</dbReference>
<dbReference type="PRINTS" id="PR00722">
    <property type="entry name" value="CHYMOTRYPSIN"/>
</dbReference>
<keyword evidence="3 12" id="KW-0964">Secreted</keyword>
<keyword evidence="4 11" id="KW-0645">Protease</keyword>
<evidence type="ECO:0000256" key="10">
    <source>
        <dbReference type="ARBA" id="ARBA00024195"/>
    </source>
</evidence>
<sequence length="377" mass="42148">MNCHSVFLVLLIHLATAQIFFPSNNNNNNNNNNLDYEVMDALMSTVRIVNNINPYCLRGHCVLFSQCANYHHLITKLCKPSVLDFIRSRICRVENNKRIYICCPNTRPPNPPNPTLPPIIPCIYECGVSRLTQLGRVVGGVNSVEGKWPWLASVGFPLDNHNFRSVCGGTVITRRHVLTAAHCFGPDPTHVRLGEHNLTKPNDAAPQDFSIARHIENGFNKRTHENDISILVLDRIINFGDYVQPACLPFTYKNNYFLTDSFTVIGWGKSIFGDSSSTSLVPREAEVPTVPTALCQAKYQRWQSGAVIDERNICAGNGVQDTCTGDSGGPLNYLGHDRRYYVVGLVSYGIVCGKVDYPGVYTRISTFLDWIVEKVQQ</sequence>
<evidence type="ECO:0000256" key="2">
    <source>
        <dbReference type="ARBA" id="ARBA00004613"/>
    </source>
</evidence>
<keyword evidence="6 11" id="KW-0378">Hydrolase</keyword>
<dbReference type="InterPro" id="IPR022700">
    <property type="entry name" value="CLIP"/>
</dbReference>
<dbReference type="PROSITE" id="PS50240">
    <property type="entry name" value="TRYPSIN_DOM"/>
    <property type="match status" value="1"/>
</dbReference>
<dbReference type="FunFam" id="2.40.10.10:FF:000146">
    <property type="entry name" value="Serine protease 53"/>
    <property type="match status" value="1"/>
</dbReference>
<evidence type="ECO:0000256" key="11">
    <source>
        <dbReference type="RuleBase" id="RU363034"/>
    </source>
</evidence>
<dbReference type="Gene3D" id="3.30.1640.30">
    <property type="match status" value="1"/>
</dbReference>
<evidence type="ECO:0000256" key="3">
    <source>
        <dbReference type="ARBA" id="ARBA00022525"/>
    </source>
</evidence>
<organism evidence="14 15">
    <name type="scientific">Petrolisthes cinctipes</name>
    <name type="common">Flat porcelain crab</name>
    <dbReference type="NCBI Taxonomy" id="88211"/>
    <lineage>
        <taxon>Eukaryota</taxon>
        <taxon>Metazoa</taxon>
        <taxon>Ecdysozoa</taxon>
        <taxon>Arthropoda</taxon>
        <taxon>Crustacea</taxon>
        <taxon>Multicrustacea</taxon>
        <taxon>Malacostraca</taxon>
        <taxon>Eumalacostraca</taxon>
        <taxon>Eucarida</taxon>
        <taxon>Decapoda</taxon>
        <taxon>Pleocyemata</taxon>
        <taxon>Anomura</taxon>
        <taxon>Galatheoidea</taxon>
        <taxon>Porcellanidae</taxon>
        <taxon>Petrolisthes</taxon>
    </lineage>
</organism>
<evidence type="ECO:0000313" key="14">
    <source>
        <dbReference type="EMBL" id="KAK3891227.1"/>
    </source>
</evidence>
<dbReference type="EC" id="3.4.21.-" evidence="11"/>
<reference evidence="14" key="1">
    <citation type="submission" date="2023-10" db="EMBL/GenBank/DDBJ databases">
        <title>Genome assemblies of two species of porcelain crab, Petrolisthes cinctipes and Petrolisthes manimaculis (Anomura: Porcellanidae).</title>
        <authorList>
            <person name="Angst P."/>
        </authorList>
    </citation>
    <scope>NUCLEOTIDE SEQUENCE</scope>
    <source>
        <strain evidence="14">PB745_01</strain>
        <tissue evidence="14">Gill</tissue>
    </source>
</reference>
<dbReference type="InterPro" id="IPR033116">
    <property type="entry name" value="TRYPSIN_SER"/>
</dbReference>
<dbReference type="GO" id="GO:0004252">
    <property type="term" value="F:serine-type endopeptidase activity"/>
    <property type="evidence" value="ECO:0007669"/>
    <property type="project" value="UniProtKB-UniRule"/>
</dbReference>